<evidence type="ECO:0000256" key="1">
    <source>
        <dbReference type="SAM" id="MobiDB-lite"/>
    </source>
</evidence>
<protein>
    <submittedName>
        <fullName evidence="2">Uncharacterized protein</fullName>
    </submittedName>
</protein>
<evidence type="ECO:0000313" key="2">
    <source>
        <dbReference type="EMBL" id="KAJ7327849.1"/>
    </source>
</evidence>
<feature type="compositionally biased region" description="Polar residues" evidence="1">
    <location>
        <begin position="141"/>
        <end position="152"/>
    </location>
</feature>
<dbReference type="AlphaFoldDB" id="A0AAD7EIV9"/>
<evidence type="ECO:0000313" key="3">
    <source>
        <dbReference type="Proteomes" id="UP001218218"/>
    </source>
</evidence>
<gene>
    <name evidence="2" type="ORF">DFH08DRAFT_967648</name>
</gene>
<feature type="region of interest" description="Disordered" evidence="1">
    <location>
        <begin position="136"/>
        <end position="158"/>
    </location>
</feature>
<sequence length="264" mass="29266">MIFPSPTTTSQHDERLIHWLSALHDALPAERVPPVFADKRTTLARRIALLERVFEHIIHLTNELNTFDPTSRTITIPRSVCEVYPDRKTQQTQITLRLKQILDMRNAAQHSTSDTLEAAHGRIQDLNTAIEKARTGAAGTSKPTQAAPQTQPAVRRTKRARRVYTKVHPPRRAPTSAELAHWEVGMQQIRSQVPGGHVRPTLPPLPREISHPGQRQYDGQAISAPPPAAGQSGWVGKCALPSIGYALRWEAFGRLERGAGGTGR</sequence>
<comment type="caution">
    <text evidence="2">The sequence shown here is derived from an EMBL/GenBank/DDBJ whole genome shotgun (WGS) entry which is preliminary data.</text>
</comment>
<organism evidence="2 3">
    <name type="scientific">Mycena albidolilacea</name>
    <dbReference type="NCBI Taxonomy" id="1033008"/>
    <lineage>
        <taxon>Eukaryota</taxon>
        <taxon>Fungi</taxon>
        <taxon>Dikarya</taxon>
        <taxon>Basidiomycota</taxon>
        <taxon>Agaricomycotina</taxon>
        <taxon>Agaricomycetes</taxon>
        <taxon>Agaricomycetidae</taxon>
        <taxon>Agaricales</taxon>
        <taxon>Marasmiineae</taxon>
        <taxon>Mycenaceae</taxon>
        <taxon>Mycena</taxon>
    </lineage>
</organism>
<name>A0AAD7EIV9_9AGAR</name>
<proteinExistence type="predicted"/>
<reference evidence="2" key="1">
    <citation type="submission" date="2023-03" db="EMBL/GenBank/DDBJ databases">
        <title>Massive genome expansion in bonnet fungi (Mycena s.s.) driven by repeated elements and novel gene families across ecological guilds.</title>
        <authorList>
            <consortium name="Lawrence Berkeley National Laboratory"/>
            <person name="Harder C.B."/>
            <person name="Miyauchi S."/>
            <person name="Viragh M."/>
            <person name="Kuo A."/>
            <person name="Thoen E."/>
            <person name="Andreopoulos B."/>
            <person name="Lu D."/>
            <person name="Skrede I."/>
            <person name="Drula E."/>
            <person name="Henrissat B."/>
            <person name="Morin E."/>
            <person name="Kohler A."/>
            <person name="Barry K."/>
            <person name="LaButti K."/>
            <person name="Morin E."/>
            <person name="Salamov A."/>
            <person name="Lipzen A."/>
            <person name="Mereny Z."/>
            <person name="Hegedus B."/>
            <person name="Baldrian P."/>
            <person name="Stursova M."/>
            <person name="Weitz H."/>
            <person name="Taylor A."/>
            <person name="Grigoriev I.V."/>
            <person name="Nagy L.G."/>
            <person name="Martin F."/>
            <person name="Kauserud H."/>
        </authorList>
    </citation>
    <scope>NUCLEOTIDE SEQUENCE</scope>
    <source>
        <strain evidence="2">CBHHK002</strain>
    </source>
</reference>
<dbReference type="Proteomes" id="UP001218218">
    <property type="component" value="Unassembled WGS sequence"/>
</dbReference>
<keyword evidence="3" id="KW-1185">Reference proteome</keyword>
<accession>A0AAD7EIV9</accession>
<dbReference type="EMBL" id="JARIHO010000040">
    <property type="protein sequence ID" value="KAJ7327849.1"/>
    <property type="molecule type" value="Genomic_DNA"/>
</dbReference>